<proteinExistence type="inferred from homology"/>
<evidence type="ECO:0000313" key="11">
    <source>
        <dbReference type="EMBL" id="MBL3673887.1"/>
    </source>
</evidence>
<evidence type="ECO:0000256" key="1">
    <source>
        <dbReference type="ARBA" id="ARBA00000439"/>
    </source>
</evidence>
<dbReference type="GO" id="GO:0004134">
    <property type="term" value="F:4-alpha-glucanotransferase activity"/>
    <property type="evidence" value="ECO:0007669"/>
    <property type="project" value="UniProtKB-EC"/>
</dbReference>
<protein>
    <recommendedName>
        <fullName evidence="4 10">4-alpha-glucanotransferase</fullName>
        <ecNumber evidence="3 10">2.4.1.25</ecNumber>
    </recommendedName>
    <alternativeName>
        <fullName evidence="8 10">Amylomaltase</fullName>
    </alternativeName>
    <alternativeName>
        <fullName evidence="9 10">Disproportionating enzyme</fullName>
    </alternativeName>
</protein>
<keyword evidence="5 10" id="KW-0328">Glycosyltransferase</keyword>
<dbReference type="RefSeq" id="WP_191311247.1">
    <property type="nucleotide sequence ID" value="NZ_BNCL01000012.1"/>
</dbReference>
<dbReference type="InterPro" id="IPR017853">
    <property type="entry name" value="GH"/>
</dbReference>
<name>A0ABS1S599_9RHOB</name>
<comment type="similarity">
    <text evidence="2 10">Belongs to the disproportionating enzyme family.</text>
</comment>
<evidence type="ECO:0000256" key="2">
    <source>
        <dbReference type="ARBA" id="ARBA00005684"/>
    </source>
</evidence>
<evidence type="ECO:0000256" key="7">
    <source>
        <dbReference type="ARBA" id="ARBA00023277"/>
    </source>
</evidence>
<evidence type="ECO:0000256" key="9">
    <source>
        <dbReference type="ARBA" id="ARBA00031501"/>
    </source>
</evidence>
<dbReference type="PANTHER" id="PTHR32438:SF5">
    <property type="entry name" value="4-ALPHA-GLUCANOTRANSFERASE DPE1, CHLOROPLASTIC_AMYLOPLASTIC"/>
    <property type="match status" value="1"/>
</dbReference>
<comment type="catalytic activity">
    <reaction evidence="1 10">
        <text>Transfers a segment of a (1-&gt;4)-alpha-D-glucan to a new position in an acceptor, which may be glucose or a (1-&gt;4)-alpha-D-glucan.</text>
        <dbReference type="EC" id="2.4.1.25"/>
    </reaction>
</comment>
<gene>
    <name evidence="11" type="primary">malQ</name>
    <name evidence="11" type="ORF">JL111_10350</name>
</gene>
<comment type="caution">
    <text evidence="11">The sequence shown here is derived from an EMBL/GenBank/DDBJ whole genome shotgun (WGS) entry which is preliminary data.</text>
</comment>
<dbReference type="EMBL" id="JAESHT010000007">
    <property type="protein sequence ID" value="MBL3673887.1"/>
    <property type="molecule type" value="Genomic_DNA"/>
</dbReference>
<dbReference type="SUPFAM" id="SSF51445">
    <property type="entry name" value="(Trans)glycosidases"/>
    <property type="match status" value="1"/>
</dbReference>
<reference evidence="11 12" key="1">
    <citation type="submission" date="2021-01" db="EMBL/GenBank/DDBJ databases">
        <title>011410 draft genome.</title>
        <authorList>
            <person name="Lang L."/>
        </authorList>
    </citation>
    <scope>NUCLEOTIDE SEQUENCE [LARGE SCALE GENOMIC DNA]</scope>
    <source>
        <strain evidence="11 12">KCTC 42845</strain>
    </source>
</reference>
<evidence type="ECO:0000256" key="6">
    <source>
        <dbReference type="ARBA" id="ARBA00022679"/>
    </source>
</evidence>
<keyword evidence="12" id="KW-1185">Reference proteome</keyword>
<keyword evidence="6 10" id="KW-0808">Transferase</keyword>
<dbReference type="NCBIfam" id="TIGR00217">
    <property type="entry name" value="malQ"/>
    <property type="match status" value="1"/>
</dbReference>
<evidence type="ECO:0000256" key="10">
    <source>
        <dbReference type="RuleBase" id="RU361207"/>
    </source>
</evidence>
<dbReference type="EC" id="2.4.1.25" evidence="3 10"/>
<dbReference type="Pfam" id="PF02446">
    <property type="entry name" value="Glyco_hydro_77"/>
    <property type="match status" value="1"/>
</dbReference>
<evidence type="ECO:0000256" key="4">
    <source>
        <dbReference type="ARBA" id="ARBA00020295"/>
    </source>
</evidence>
<evidence type="ECO:0000313" key="12">
    <source>
        <dbReference type="Proteomes" id="UP000644749"/>
    </source>
</evidence>
<organism evidence="11 12">
    <name type="scientific">Paracoccus aerius</name>
    <dbReference type="NCBI Taxonomy" id="1915382"/>
    <lineage>
        <taxon>Bacteria</taxon>
        <taxon>Pseudomonadati</taxon>
        <taxon>Pseudomonadota</taxon>
        <taxon>Alphaproteobacteria</taxon>
        <taxon>Rhodobacterales</taxon>
        <taxon>Paracoccaceae</taxon>
        <taxon>Paracoccus</taxon>
    </lineage>
</organism>
<evidence type="ECO:0000256" key="5">
    <source>
        <dbReference type="ARBA" id="ARBA00022676"/>
    </source>
</evidence>
<dbReference type="Gene3D" id="3.20.20.80">
    <property type="entry name" value="Glycosidases"/>
    <property type="match status" value="1"/>
</dbReference>
<evidence type="ECO:0000256" key="3">
    <source>
        <dbReference type="ARBA" id="ARBA00012560"/>
    </source>
</evidence>
<dbReference type="PANTHER" id="PTHR32438">
    <property type="entry name" value="4-ALPHA-GLUCANOTRANSFERASE DPE1, CHLOROPLASTIC/AMYLOPLASTIC"/>
    <property type="match status" value="1"/>
</dbReference>
<keyword evidence="7 10" id="KW-0119">Carbohydrate metabolism</keyword>
<accession>A0ABS1S599</accession>
<evidence type="ECO:0000256" key="8">
    <source>
        <dbReference type="ARBA" id="ARBA00031423"/>
    </source>
</evidence>
<dbReference type="InterPro" id="IPR003385">
    <property type="entry name" value="Glyco_hydro_77"/>
</dbReference>
<sequence>MDDIRAKAQELGIQPDYEGMGGTAHRVPDATLEKLVAAFGGGPAMRPQKLEAPRDLHCHLPEGDRAWGVAVQLYQLRSDRNWGIGDLADLQDLAAVLGDMGADFIGLNPLHAMFLADPARCSPFSPSNRRFLNPLYLAIDGIDGFDPAMADADAIARLRQTDLVDYPGVAAVKLKALRALWEKAGCPDASADFRRRGGTDLDRHALFDAVSARMVAEGHGAGWASWPESWQDPKGPHVTAFAQDHAAQIAFYRWLQDQTNRQLGQVRDACKAAGMGIGLYLDVAVGEAGDGSGSWGHPDVLADVRIGAPPDYFNELGQDWGLAPLSPAAMAASRAAPFGALMAGVMAQAGAVRIDHAMGIWQLFLIPEGAGPDAGAYARYPLDDMLTALARASQENGTIVIGEDLGNVPPGFREMMEAARILSYRILFFERDEDGGFLPPPHYPEKALACLSTHDLPTFLGWWAGRDIELREQFDLISPDTAREQAEARPGERRALVRALAAEGLLGDETLADSRQAPPDLVVAAHRFVARTPARLMAVRLEDLAGDDRPVNLPSTADEYPNWRPKLPGTIEEITASDIFGAIVAGIRAERPGKA</sequence>
<dbReference type="Proteomes" id="UP000644749">
    <property type="component" value="Unassembled WGS sequence"/>
</dbReference>